<evidence type="ECO:0000313" key="3">
    <source>
        <dbReference type="EMBL" id="GAT62064.1"/>
    </source>
</evidence>
<dbReference type="InterPro" id="IPR000326">
    <property type="entry name" value="PAP2/HPO"/>
</dbReference>
<dbReference type="Pfam" id="PF01569">
    <property type="entry name" value="PAP2"/>
    <property type="match status" value="1"/>
</dbReference>
<keyword evidence="1" id="KW-1133">Transmembrane helix</keyword>
<dbReference type="PANTHER" id="PTHR14969:SF13">
    <property type="entry name" value="AT30094P"/>
    <property type="match status" value="1"/>
</dbReference>
<name>A0A170YU70_9BACT</name>
<reference evidence="4" key="2">
    <citation type="journal article" date="2017" name="Genome Announc.">
        <title>Draft genome sequence of Paludibacter jiangxiensis NM7(T), a propionate-producing fermentative bacterium.</title>
        <authorList>
            <person name="Qiu Y.-L."/>
            <person name="Tourlousse D.M."/>
            <person name="Matsuura N."/>
            <person name="Ohashi A."/>
            <person name="Sekiguchi Y."/>
        </authorList>
    </citation>
    <scope>NUCLEOTIDE SEQUENCE [LARGE SCALE GENOMIC DNA]</scope>
    <source>
        <strain evidence="4">NM7</strain>
    </source>
</reference>
<dbReference type="InterPro" id="IPR036938">
    <property type="entry name" value="PAP2/HPO_sf"/>
</dbReference>
<feature type="transmembrane region" description="Helical" evidence="1">
    <location>
        <begin position="79"/>
        <end position="98"/>
    </location>
</feature>
<gene>
    <name evidence="3" type="ORF">PJIAN_1654</name>
</gene>
<dbReference type="OrthoDB" id="9773582at2"/>
<keyword evidence="1" id="KW-0472">Membrane</keyword>
<dbReference type="STRING" id="681398.PJIAN_1654"/>
<dbReference type="SMART" id="SM00014">
    <property type="entry name" value="acidPPc"/>
    <property type="match status" value="1"/>
</dbReference>
<organism evidence="3 4">
    <name type="scientific">Paludibacter jiangxiensis</name>
    <dbReference type="NCBI Taxonomy" id="681398"/>
    <lineage>
        <taxon>Bacteria</taxon>
        <taxon>Pseudomonadati</taxon>
        <taxon>Bacteroidota</taxon>
        <taxon>Bacteroidia</taxon>
        <taxon>Bacteroidales</taxon>
        <taxon>Paludibacteraceae</taxon>
        <taxon>Paludibacter</taxon>
    </lineage>
</organism>
<dbReference type="Gene3D" id="1.20.144.10">
    <property type="entry name" value="Phosphatidic acid phosphatase type 2/haloperoxidase"/>
    <property type="match status" value="1"/>
</dbReference>
<feature type="transmembrane region" description="Helical" evidence="1">
    <location>
        <begin position="51"/>
        <end position="67"/>
    </location>
</feature>
<evidence type="ECO:0000313" key="4">
    <source>
        <dbReference type="Proteomes" id="UP000076586"/>
    </source>
</evidence>
<dbReference type="CDD" id="cd03394">
    <property type="entry name" value="PAP2_like_5"/>
    <property type="match status" value="1"/>
</dbReference>
<keyword evidence="4" id="KW-1185">Reference proteome</keyword>
<dbReference type="EMBL" id="BDCR01000001">
    <property type="protein sequence ID" value="GAT62064.1"/>
    <property type="molecule type" value="Genomic_DNA"/>
</dbReference>
<dbReference type="SUPFAM" id="SSF48317">
    <property type="entry name" value="Acid phosphatase/Vanadium-dependent haloperoxidase"/>
    <property type="match status" value="1"/>
</dbReference>
<dbReference type="PANTHER" id="PTHR14969">
    <property type="entry name" value="SPHINGOSINE-1-PHOSPHATE PHOSPHOHYDROLASE"/>
    <property type="match status" value="1"/>
</dbReference>
<accession>A0A170YU70</accession>
<comment type="caution">
    <text evidence="3">The sequence shown here is derived from an EMBL/GenBank/DDBJ whole genome shotgun (WGS) entry which is preliminary data.</text>
</comment>
<dbReference type="Proteomes" id="UP000076586">
    <property type="component" value="Unassembled WGS sequence"/>
</dbReference>
<dbReference type="RefSeq" id="WP_068701948.1">
    <property type="nucleotide sequence ID" value="NZ_BDCR01000001.1"/>
</dbReference>
<reference evidence="4" key="1">
    <citation type="submission" date="2016-04" db="EMBL/GenBank/DDBJ databases">
        <title>Draft genome sequence of Paludibacter jiangxiensis strain NM7.</title>
        <authorList>
            <person name="Qiu Y."/>
            <person name="Matsuura N."/>
            <person name="Ohashi A."/>
            <person name="Tourlousse M.D."/>
            <person name="Sekiguchi Y."/>
        </authorList>
    </citation>
    <scope>NUCLEOTIDE SEQUENCE [LARGE SCALE GENOMIC DNA]</scope>
    <source>
        <strain evidence="4">NM7</strain>
    </source>
</reference>
<keyword evidence="1" id="KW-0812">Transmembrane</keyword>
<sequence length="209" mass="23081">MKTIIITFISVFVLVNQLEAQTIETKWLHSINTGSGTFLNNSSKFLSNSDAYIAVGVPIFILTSGYLSKNEEEVKNGWYIASSLVVSSAFTMALKYSINRSRPYKTYPGYIIPSGTEGSPSFPSGHTSMAFSIATSLSISYPKWYVIAPSMLWATSVGYSRMNLGVHYPSDVAAGAILGAGSAWLTYKANQWLHKPIERVTKRSMEWLH</sequence>
<dbReference type="AlphaFoldDB" id="A0A170YU70"/>
<evidence type="ECO:0000256" key="1">
    <source>
        <dbReference type="SAM" id="Phobius"/>
    </source>
</evidence>
<proteinExistence type="predicted"/>
<evidence type="ECO:0000259" key="2">
    <source>
        <dbReference type="SMART" id="SM00014"/>
    </source>
</evidence>
<feature type="domain" description="Phosphatidic acid phosphatase type 2/haloperoxidase" evidence="2">
    <location>
        <begin position="76"/>
        <end position="187"/>
    </location>
</feature>
<protein>
    <submittedName>
        <fullName evidence="3">Membrane-associated phospholipid phosphatase</fullName>
    </submittedName>
</protein>